<dbReference type="Proteomes" id="UP001500610">
    <property type="component" value="Unassembled WGS sequence"/>
</dbReference>
<keyword evidence="2" id="KW-1185">Reference proteome</keyword>
<comment type="caution">
    <text evidence="1">The sequence shown here is derived from an EMBL/GenBank/DDBJ whole genome shotgun (WGS) entry which is preliminary data.</text>
</comment>
<dbReference type="RefSeq" id="WP_226028919.1">
    <property type="nucleotide sequence ID" value="NZ_BAABIV010000003.1"/>
</dbReference>
<protein>
    <recommendedName>
        <fullName evidence="3">Knr4/Smi1-like domain-containing protein</fullName>
    </recommendedName>
</protein>
<organism evidence="1 2">
    <name type="scientific">Streptomyces hyderabadensis</name>
    <dbReference type="NCBI Taxonomy" id="598549"/>
    <lineage>
        <taxon>Bacteria</taxon>
        <taxon>Bacillati</taxon>
        <taxon>Actinomycetota</taxon>
        <taxon>Actinomycetes</taxon>
        <taxon>Kitasatosporales</taxon>
        <taxon>Streptomycetaceae</taxon>
        <taxon>Streptomyces</taxon>
    </lineage>
</organism>
<name>A0ABP9HQY0_9ACTN</name>
<dbReference type="Gene3D" id="3.40.1580.10">
    <property type="entry name" value="SMI1/KNR4-like"/>
    <property type="match status" value="1"/>
</dbReference>
<evidence type="ECO:0008006" key="3">
    <source>
        <dbReference type="Google" id="ProtNLM"/>
    </source>
</evidence>
<sequence>MMNAVEASERLIELICGNDDIANHADGCDAGRMAAAENDLGLAFPPSYRRLIEEFGTWDIAGEEFLGVYQTPAMG</sequence>
<gene>
    <name evidence="1" type="ORF">GCM10023257_11690</name>
</gene>
<dbReference type="SUPFAM" id="SSF160631">
    <property type="entry name" value="SMI1/KNR4-like"/>
    <property type="match status" value="1"/>
</dbReference>
<proteinExistence type="predicted"/>
<dbReference type="InterPro" id="IPR037883">
    <property type="entry name" value="Knr4/Smi1-like_sf"/>
</dbReference>
<accession>A0ABP9HQY0</accession>
<evidence type="ECO:0000313" key="1">
    <source>
        <dbReference type="EMBL" id="GAA4976330.1"/>
    </source>
</evidence>
<evidence type="ECO:0000313" key="2">
    <source>
        <dbReference type="Proteomes" id="UP001500610"/>
    </source>
</evidence>
<dbReference type="EMBL" id="BAABIV010000003">
    <property type="protein sequence ID" value="GAA4976330.1"/>
    <property type="molecule type" value="Genomic_DNA"/>
</dbReference>
<reference evidence="2" key="1">
    <citation type="journal article" date="2019" name="Int. J. Syst. Evol. Microbiol.">
        <title>The Global Catalogue of Microorganisms (GCM) 10K type strain sequencing project: providing services to taxonomists for standard genome sequencing and annotation.</title>
        <authorList>
            <consortium name="The Broad Institute Genomics Platform"/>
            <consortium name="The Broad Institute Genome Sequencing Center for Infectious Disease"/>
            <person name="Wu L."/>
            <person name="Ma J."/>
        </authorList>
    </citation>
    <scope>NUCLEOTIDE SEQUENCE [LARGE SCALE GENOMIC DNA]</scope>
    <source>
        <strain evidence="2">JCM 17657</strain>
    </source>
</reference>